<dbReference type="Gene3D" id="3.30.900.10">
    <property type="entry name" value="HORMA domain"/>
    <property type="match status" value="2"/>
</dbReference>
<dbReference type="Proteomes" id="UP000285430">
    <property type="component" value="Unassembled WGS sequence"/>
</dbReference>
<sequence length="259" mass="29492">MVVAPHTPANSKITETQSLNVIKNLIRVSISEICYLRSRIYYAHTMLEFMFYDVVDLFPDEVFKERVYADMHIKCLAPQENSRDQSMQDAYSITEWLEAGAFDAMEKKYLLQLEFCIYALGKNKTPQNLLEWYQNYTLRPRLTSYMISYTYKIKETSNGSTFSTSFTGTQNIDSHPEKVKTQAVQMIRNLVSITNTLEPLPKSRYITMKLSYNVGGFSCQEAGFASLGGFCGAAGLVDKLVGSVCMIPRNPETVNHLRT</sequence>
<comment type="caution">
    <text evidence="7">The sequence shown here is derived from an EMBL/GenBank/DDBJ whole genome shotgun (WGS) entry which is preliminary data.</text>
</comment>
<evidence type="ECO:0000313" key="7">
    <source>
        <dbReference type="EMBL" id="RHZ03474.1"/>
    </source>
</evidence>
<name>A0A418E0C8_APHAT</name>
<dbReference type="GO" id="GO:0051321">
    <property type="term" value="P:meiotic cell cycle"/>
    <property type="evidence" value="ECO:0007669"/>
    <property type="project" value="UniProtKB-KW"/>
</dbReference>
<dbReference type="InterPro" id="IPR036570">
    <property type="entry name" value="HORMA_dom_sf"/>
</dbReference>
<reference evidence="7 8" key="1">
    <citation type="submission" date="2018-08" db="EMBL/GenBank/DDBJ databases">
        <title>Aphanomyces genome sequencing and annotation.</title>
        <authorList>
            <person name="Minardi D."/>
            <person name="Oidtmann B."/>
            <person name="Van Der Giezen M."/>
            <person name="Studholme D.J."/>
        </authorList>
    </citation>
    <scope>NUCLEOTIDE SEQUENCE [LARGE SCALE GENOMIC DNA]</scope>
    <source>
        <strain evidence="7 8">Da</strain>
    </source>
</reference>
<protein>
    <recommendedName>
        <fullName evidence="6">HORMA domain-containing protein</fullName>
    </recommendedName>
</protein>
<gene>
    <name evidence="7" type="ORF">DYB37_002624</name>
</gene>
<dbReference type="GO" id="GO:0005634">
    <property type="term" value="C:nucleus"/>
    <property type="evidence" value="ECO:0007669"/>
    <property type="project" value="UniProtKB-SubCell"/>
</dbReference>
<dbReference type="Pfam" id="PF02301">
    <property type="entry name" value="HORMA"/>
    <property type="match status" value="1"/>
</dbReference>
<dbReference type="SUPFAM" id="SSF56019">
    <property type="entry name" value="The spindle assembly checkpoint protein mad2"/>
    <property type="match status" value="1"/>
</dbReference>
<organism evidence="7 8">
    <name type="scientific">Aphanomyces astaci</name>
    <name type="common">Crayfish plague agent</name>
    <dbReference type="NCBI Taxonomy" id="112090"/>
    <lineage>
        <taxon>Eukaryota</taxon>
        <taxon>Sar</taxon>
        <taxon>Stramenopiles</taxon>
        <taxon>Oomycota</taxon>
        <taxon>Saprolegniomycetes</taxon>
        <taxon>Saprolegniales</taxon>
        <taxon>Verrucalvaceae</taxon>
        <taxon>Aphanomyces</taxon>
    </lineage>
</organism>
<dbReference type="AlphaFoldDB" id="A0A418E0C8"/>
<accession>A0A418E0C8</accession>
<dbReference type="VEuPathDB" id="FungiDB:H257_12773"/>
<dbReference type="InterPro" id="IPR003511">
    <property type="entry name" value="HORMA_dom"/>
</dbReference>
<comment type="subcellular location">
    <subcellularLocation>
        <location evidence="2">Chromosome</location>
    </subcellularLocation>
    <subcellularLocation>
        <location evidence="1">Nucleus</location>
    </subcellularLocation>
</comment>
<evidence type="ECO:0000256" key="2">
    <source>
        <dbReference type="ARBA" id="ARBA00004286"/>
    </source>
</evidence>
<dbReference type="PANTHER" id="PTHR48225:SF7">
    <property type="entry name" value="MEIOSIS-SPECIFIC PROTEIN HOP1"/>
    <property type="match status" value="1"/>
</dbReference>
<keyword evidence="3" id="KW-0158">Chromosome</keyword>
<evidence type="ECO:0000256" key="4">
    <source>
        <dbReference type="ARBA" id="ARBA00023242"/>
    </source>
</evidence>
<evidence type="ECO:0000256" key="5">
    <source>
        <dbReference type="ARBA" id="ARBA00023254"/>
    </source>
</evidence>
<dbReference type="GO" id="GO:0005694">
    <property type="term" value="C:chromosome"/>
    <property type="evidence" value="ECO:0007669"/>
    <property type="project" value="UniProtKB-SubCell"/>
</dbReference>
<keyword evidence="5" id="KW-0469">Meiosis</keyword>
<dbReference type="PANTHER" id="PTHR48225">
    <property type="entry name" value="HORMA DOMAIN-CONTAINING PROTEIN 1"/>
    <property type="match status" value="1"/>
</dbReference>
<keyword evidence="4" id="KW-0539">Nucleus</keyword>
<evidence type="ECO:0000256" key="1">
    <source>
        <dbReference type="ARBA" id="ARBA00004123"/>
    </source>
</evidence>
<proteinExistence type="predicted"/>
<evidence type="ECO:0000313" key="8">
    <source>
        <dbReference type="Proteomes" id="UP000285430"/>
    </source>
</evidence>
<dbReference type="EMBL" id="QUTH01007973">
    <property type="protein sequence ID" value="RHZ03474.1"/>
    <property type="molecule type" value="Genomic_DNA"/>
</dbReference>
<evidence type="ECO:0000256" key="3">
    <source>
        <dbReference type="ARBA" id="ARBA00022454"/>
    </source>
</evidence>
<evidence type="ECO:0000259" key="6">
    <source>
        <dbReference type="Pfam" id="PF02301"/>
    </source>
</evidence>
<dbReference type="InterPro" id="IPR051294">
    <property type="entry name" value="HORMA_MeioticProgression"/>
</dbReference>
<feature type="domain" description="HORMA" evidence="6">
    <location>
        <begin position="18"/>
        <end position="213"/>
    </location>
</feature>